<keyword evidence="3" id="KW-1185">Reference proteome</keyword>
<dbReference type="PANTHER" id="PTHR42850">
    <property type="entry name" value="METALLOPHOSPHOESTERASE"/>
    <property type="match status" value="1"/>
</dbReference>
<dbReference type="Pfam" id="PF00149">
    <property type="entry name" value="Metallophos"/>
    <property type="match status" value="1"/>
</dbReference>
<sequence length="261" mass="27560">MEPIMRLALQRFGAGRRNRPLPQPLPVSFAPPEPEMAVAVIGDVHGMIDPFLDLIAQIDNAAPQAAIVCVGDLVDRGEASAAVLRHAHACRDRLTVLRGNHEDMLIGFLDAPAQEGPRWLNCGGLQTLASFGIGGLGPASGGARMEAAAAQLRAAIGPEIEAWLRALPRLWRSGTLVVTHAGADPLRPIEAQTESALSWGHPEFGRRARLDGLWIAHGHTIVADPVCADGIISVDTGAFSGGGLTAALICPGNLRFLRVRS</sequence>
<organism evidence="2 3">
    <name type="scientific">Rhodobacter lacus</name>
    <dbReference type="NCBI Taxonomy" id="1641972"/>
    <lineage>
        <taxon>Bacteria</taxon>
        <taxon>Pseudomonadati</taxon>
        <taxon>Pseudomonadota</taxon>
        <taxon>Alphaproteobacteria</taxon>
        <taxon>Rhodobacterales</taxon>
        <taxon>Rhodobacter group</taxon>
        <taxon>Rhodobacter</taxon>
    </lineage>
</organism>
<feature type="domain" description="Calcineurin-like phosphoesterase" evidence="1">
    <location>
        <begin position="36"/>
        <end position="220"/>
    </location>
</feature>
<evidence type="ECO:0000313" key="3">
    <source>
        <dbReference type="Proteomes" id="UP001597413"/>
    </source>
</evidence>
<dbReference type="Proteomes" id="UP001597413">
    <property type="component" value="Unassembled WGS sequence"/>
</dbReference>
<gene>
    <name evidence="2" type="ORF">ACFSM0_17140</name>
</gene>
<comment type="caution">
    <text evidence="2">The sequence shown here is derived from an EMBL/GenBank/DDBJ whole genome shotgun (WGS) entry which is preliminary data.</text>
</comment>
<dbReference type="PANTHER" id="PTHR42850:SF4">
    <property type="entry name" value="ZINC-DEPENDENT ENDOPOLYPHOSPHATASE"/>
    <property type="match status" value="1"/>
</dbReference>
<evidence type="ECO:0000313" key="2">
    <source>
        <dbReference type="EMBL" id="MFD2175821.1"/>
    </source>
</evidence>
<protein>
    <submittedName>
        <fullName evidence="2">Metallophosphoesterase</fullName>
    </submittedName>
</protein>
<dbReference type="EMBL" id="JBHUIX010000020">
    <property type="protein sequence ID" value="MFD2175821.1"/>
    <property type="molecule type" value="Genomic_DNA"/>
</dbReference>
<name>A0ABW5AD80_9RHOB</name>
<dbReference type="InterPro" id="IPR050126">
    <property type="entry name" value="Ap4A_hydrolase"/>
</dbReference>
<dbReference type="InterPro" id="IPR029052">
    <property type="entry name" value="Metallo-depent_PP-like"/>
</dbReference>
<dbReference type="Gene3D" id="3.60.21.10">
    <property type="match status" value="1"/>
</dbReference>
<dbReference type="InterPro" id="IPR004843">
    <property type="entry name" value="Calcineurin-like_PHP"/>
</dbReference>
<dbReference type="SUPFAM" id="SSF56300">
    <property type="entry name" value="Metallo-dependent phosphatases"/>
    <property type="match status" value="1"/>
</dbReference>
<reference evidence="3" key="1">
    <citation type="journal article" date="2019" name="Int. J. Syst. Evol. Microbiol.">
        <title>The Global Catalogue of Microorganisms (GCM) 10K type strain sequencing project: providing services to taxonomists for standard genome sequencing and annotation.</title>
        <authorList>
            <consortium name="The Broad Institute Genomics Platform"/>
            <consortium name="The Broad Institute Genome Sequencing Center for Infectious Disease"/>
            <person name="Wu L."/>
            <person name="Ma J."/>
        </authorList>
    </citation>
    <scope>NUCLEOTIDE SEQUENCE [LARGE SCALE GENOMIC DNA]</scope>
    <source>
        <strain evidence="3">CCUG 55131</strain>
    </source>
</reference>
<proteinExistence type="predicted"/>
<evidence type="ECO:0000259" key="1">
    <source>
        <dbReference type="Pfam" id="PF00149"/>
    </source>
</evidence>
<accession>A0ABW5AD80</accession>